<evidence type="ECO:0000259" key="7">
    <source>
        <dbReference type="Pfam" id="PF17827"/>
    </source>
</evidence>
<reference evidence="8 9" key="1">
    <citation type="submission" date="2020-10" db="EMBL/GenBank/DDBJ databases">
        <title>Blautia liquoris sp.nov., isolated from the mud in a fermentation cellar used for the production of Chinese strong-flavoured liquor.</title>
        <authorList>
            <person name="Lu L."/>
        </authorList>
    </citation>
    <scope>NUCLEOTIDE SEQUENCE [LARGE SCALE GENOMIC DNA]</scope>
    <source>
        <strain evidence="8 9">LZLJ-3</strain>
    </source>
</reference>
<dbReference type="SUPFAM" id="SSF53335">
    <property type="entry name" value="S-adenosyl-L-methionine-dependent methyltransferases"/>
    <property type="match status" value="1"/>
</dbReference>
<dbReference type="AlphaFoldDB" id="A0A7M2RIC4"/>
<evidence type="ECO:0000256" key="2">
    <source>
        <dbReference type="ARBA" id="ARBA00022679"/>
    </source>
</evidence>
<proteinExistence type="inferred from homology"/>
<comment type="function">
    <text evidence="5">Methylates the class 1 translation termination release factors RF1/PrfA and RF2/PrfB on the glutamine residue of the universally conserved GGQ motif.</text>
</comment>
<feature type="binding site" evidence="5">
    <location>
        <begin position="190"/>
        <end position="193"/>
    </location>
    <ligand>
        <name>substrate</name>
    </ligand>
</feature>
<evidence type="ECO:0000313" key="9">
    <source>
        <dbReference type="Proteomes" id="UP000593601"/>
    </source>
</evidence>
<dbReference type="CDD" id="cd02440">
    <property type="entry name" value="AdoMet_MTases"/>
    <property type="match status" value="1"/>
</dbReference>
<dbReference type="EMBL" id="CP063304">
    <property type="protein sequence ID" value="QOV20009.1"/>
    <property type="molecule type" value="Genomic_DNA"/>
</dbReference>
<dbReference type="PANTHER" id="PTHR18895:SF74">
    <property type="entry name" value="MTRF1L RELEASE FACTOR GLUTAMINE METHYLTRANSFERASE"/>
    <property type="match status" value="1"/>
</dbReference>
<dbReference type="Pfam" id="PF17827">
    <property type="entry name" value="PrmC_N"/>
    <property type="match status" value="1"/>
</dbReference>
<evidence type="ECO:0000256" key="3">
    <source>
        <dbReference type="ARBA" id="ARBA00022691"/>
    </source>
</evidence>
<keyword evidence="2 5" id="KW-0808">Transferase</keyword>
<dbReference type="Proteomes" id="UP000593601">
    <property type="component" value="Chromosome"/>
</dbReference>
<comment type="catalytic activity">
    <reaction evidence="4 5">
        <text>L-glutaminyl-[peptide chain release factor] + S-adenosyl-L-methionine = N(5)-methyl-L-glutaminyl-[peptide chain release factor] + S-adenosyl-L-homocysteine + H(+)</text>
        <dbReference type="Rhea" id="RHEA:42896"/>
        <dbReference type="Rhea" id="RHEA-COMP:10271"/>
        <dbReference type="Rhea" id="RHEA-COMP:10272"/>
        <dbReference type="ChEBI" id="CHEBI:15378"/>
        <dbReference type="ChEBI" id="CHEBI:30011"/>
        <dbReference type="ChEBI" id="CHEBI:57856"/>
        <dbReference type="ChEBI" id="CHEBI:59789"/>
        <dbReference type="ChEBI" id="CHEBI:61891"/>
        <dbReference type="EC" id="2.1.1.297"/>
    </reaction>
</comment>
<dbReference type="KEGG" id="bliq:INP51_03370"/>
<organism evidence="8 9">
    <name type="scientific">Blautia liquoris</name>
    <dbReference type="NCBI Taxonomy" id="2779518"/>
    <lineage>
        <taxon>Bacteria</taxon>
        <taxon>Bacillati</taxon>
        <taxon>Bacillota</taxon>
        <taxon>Clostridia</taxon>
        <taxon>Lachnospirales</taxon>
        <taxon>Lachnospiraceae</taxon>
        <taxon>Blautia</taxon>
    </lineage>
</organism>
<comment type="caution">
    <text evidence="5">Lacks conserved residue(s) required for the propagation of feature annotation.</text>
</comment>
<dbReference type="InterPro" id="IPR050320">
    <property type="entry name" value="N5-glutamine_MTase"/>
</dbReference>
<dbReference type="RefSeq" id="WP_193736329.1">
    <property type="nucleotide sequence ID" value="NZ_CP063304.1"/>
</dbReference>
<dbReference type="NCBIfam" id="TIGR00536">
    <property type="entry name" value="hemK_fam"/>
    <property type="match status" value="1"/>
</dbReference>
<dbReference type="GO" id="GO:0102559">
    <property type="term" value="F:peptide chain release factor N(5)-glutamine methyltransferase activity"/>
    <property type="evidence" value="ECO:0007669"/>
    <property type="project" value="UniProtKB-EC"/>
</dbReference>
<feature type="binding site" evidence="5">
    <location>
        <position position="148"/>
    </location>
    <ligand>
        <name>S-adenosyl-L-methionine</name>
        <dbReference type="ChEBI" id="CHEBI:59789"/>
    </ligand>
</feature>
<dbReference type="PANTHER" id="PTHR18895">
    <property type="entry name" value="HEMK METHYLTRANSFERASE"/>
    <property type="match status" value="1"/>
</dbReference>
<dbReference type="Pfam" id="PF05175">
    <property type="entry name" value="MTS"/>
    <property type="match status" value="1"/>
</dbReference>
<evidence type="ECO:0000256" key="4">
    <source>
        <dbReference type="ARBA" id="ARBA00048391"/>
    </source>
</evidence>
<dbReference type="Gene3D" id="1.10.8.10">
    <property type="entry name" value="DNA helicase RuvA subunit, C-terminal domain"/>
    <property type="match status" value="1"/>
</dbReference>
<dbReference type="HAMAP" id="MF_02126">
    <property type="entry name" value="RF_methyltr_PrmC"/>
    <property type="match status" value="1"/>
</dbReference>
<keyword evidence="9" id="KW-1185">Reference proteome</keyword>
<dbReference type="InterPro" id="IPR007848">
    <property type="entry name" value="Small_mtfrase_dom"/>
</dbReference>
<dbReference type="EC" id="2.1.1.297" evidence="5"/>
<comment type="similarity">
    <text evidence="5">Belongs to the protein N5-glutamine methyltransferase family. PrmC subfamily.</text>
</comment>
<evidence type="ECO:0000313" key="8">
    <source>
        <dbReference type="EMBL" id="QOV20009.1"/>
    </source>
</evidence>
<accession>A0A7M2RIC4</accession>
<dbReference type="Gene3D" id="3.40.50.150">
    <property type="entry name" value="Vaccinia Virus protein VP39"/>
    <property type="match status" value="1"/>
</dbReference>
<dbReference type="InterPro" id="IPR019874">
    <property type="entry name" value="RF_methyltr_PrmC"/>
</dbReference>
<evidence type="ECO:0000256" key="1">
    <source>
        <dbReference type="ARBA" id="ARBA00022603"/>
    </source>
</evidence>
<dbReference type="GO" id="GO:0032259">
    <property type="term" value="P:methylation"/>
    <property type="evidence" value="ECO:0007669"/>
    <property type="project" value="UniProtKB-KW"/>
</dbReference>
<dbReference type="NCBIfam" id="TIGR03534">
    <property type="entry name" value="RF_mod_PrmC"/>
    <property type="match status" value="1"/>
</dbReference>
<protein>
    <recommendedName>
        <fullName evidence="5">Release factor glutamine methyltransferase</fullName>
        <shortName evidence="5">RF MTase</shortName>
        <ecNumber evidence="5">2.1.1.297</ecNumber>
    </recommendedName>
    <alternativeName>
        <fullName evidence="5">N5-glutamine methyltransferase PrmC</fullName>
    </alternativeName>
    <alternativeName>
        <fullName evidence="5">Protein-(glutamine-N5) MTase PrmC</fullName>
    </alternativeName>
    <alternativeName>
        <fullName evidence="5">Protein-glutamine N-methyltransferase PrmC</fullName>
    </alternativeName>
</protein>
<name>A0A7M2RIC4_9FIRM</name>
<evidence type="ECO:0000259" key="6">
    <source>
        <dbReference type="Pfam" id="PF05175"/>
    </source>
</evidence>
<feature type="domain" description="Methyltransferase small" evidence="6">
    <location>
        <begin position="116"/>
        <end position="198"/>
    </location>
</feature>
<dbReference type="InterPro" id="IPR040758">
    <property type="entry name" value="PrmC_N"/>
</dbReference>
<keyword evidence="3 5" id="KW-0949">S-adenosyl-L-methionine</keyword>
<keyword evidence="1 5" id="KW-0489">Methyltransferase</keyword>
<feature type="binding site" evidence="5">
    <location>
        <position position="190"/>
    </location>
    <ligand>
        <name>S-adenosyl-L-methionine</name>
        <dbReference type="ChEBI" id="CHEBI:59789"/>
    </ligand>
</feature>
<evidence type="ECO:0000256" key="5">
    <source>
        <dbReference type="HAMAP-Rule" id="MF_02126"/>
    </source>
</evidence>
<dbReference type="InterPro" id="IPR029063">
    <property type="entry name" value="SAM-dependent_MTases_sf"/>
</dbReference>
<sequence length="284" mass="32659">MSEKIEVLTSLKSWKEYGEITLRMAGIPDYKVDAWLLMEYVCNINKSYYYLHMDRPMDKSDAIEYQKLIDRRSRHVPLQYLTREAWFYDQPFLVNEAVLIPRQDTETLVEESLKYLKPHNSVLDLCTGSGCVILTLIRHASVIGTGSDVSEEALTVAMENANRQKVNNCAFILSDLFDKINGTYDMITANPPYIPTKDIKGLMREVSEHEPILALDGHEDGLYFYRKIADEARGYLKSGGRLVMEIGYDQPDLVKDILFQNGYRDIKIIRDLAGLPRVMSARWS</sequence>
<feature type="domain" description="Release factor glutamine methyltransferase N-terminal" evidence="7">
    <location>
        <begin position="17"/>
        <end position="82"/>
    </location>
</feature>
<dbReference type="InterPro" id="IPR004556">
    <property type="entry name" value="HemK-like"/>
</dbReference>
<gene>
    <name evidence="5 8" type="primary">prmC</name>
    <name evidence="8" type="ORF">INP51_03370</name>
</gene>